<evidence type="ECO:0000313" key="2">
    <source>
        <dbReference type="EMBL" id="CAD2213688.1"/>
    </source>
</evidence>
<sequence>MTEPSGTSAAEGLPVEEKGVPIVIRVRPRPKLPQGVVQVKHLNRQFRINFDKLPEIPEADPPPPTAEELAALEEERNRVASPLYYGRAQYQKRSLTKSASTVSFQMPSAPSFGDFDETLASPMKKGAMYPEKGNPLDDDDEEDDDEAGVMSTQASQLFLDTAVVPLQTLEYKRFAQRSSSCVSLLQASTRTYKDDEENYYENSAYF</sequence>
<feature type="region of interest" description="Disordered" evidence="1">
    <location>
        <begin position="125"/>
        <end position="149"/>
    </location>
</feature>
<dbReference type="OrthoDB" id="262504at2759"/>
<protein>
    <submittedName>
        <fullName evidence="2">Uncharacterized protein</fullName>
    </submittedName>
</protein>
<evidence type="ECO:0000256" key="1">
    <source>
        <dbReference type="SAM" id="MobiDB-lite"/>
    </source>
</evidence>
<organism evidence="2 3">
    <name type="scientific">Angomonas deanei</name>
    <dbReference type="NCBI Taxonomy" id="59799"/>
    <lineage>
        <taxon>Eukaryota</taxon>
        <taxon>Discoba</taxon>
        <taxon>Euglenozoa</taxon>
        <taxon>Kinetoplastea</taxon>
        <taxon>Metakinetoplastina</taxon>
        <taxon>Trypanosomatida</taxon>
        <taxon>Trypanosomatidae</taxon>
        <taxon>Strigomonadinae</taxon>
        <taxon>Angomonas</taxon>
    </lineage>
</organism>
<keyword evidence="3" id="KW-1185">Reference proteome</keyword>
<accession>A0A7G2C1P0</accession>
<dbReference type="AlphaFoldDB" id="A0A7G2C1P0"/>
<name>A0A7G2C1P0_9TRYP</name>
<evidence type="ECO:0000313" key="3">
    <source>
        <dbReference type="Proteomes" id="UP000515908"/>
    </source>
</evidence>
<dbReference type="Proteomes" id="UP000515908">
    <property type="component" value="Chromosome 02"/>
</dbReference>
<gene>
    <name evidence="2" type="ORF">ADEAN_000113100</name>
</gene>
<proteinExistence type="predicted"/>
<feature type="compositionally biased region" description="Acidic residues" evidence="1">
    <location>
        <begin position="136"/>
        <end position="147"/>
    </location>
</feature>
<dbReference type="VEuPathDB" id="TriTrypDB:ADEAN_000113100"/>
<reference evidence="2 3" key="1">
    <citation type="submission" date="2020-08" db="EMBL/GenBank/DDBJ databases">
        <authorList>
            <person name="Newling K."/>
            <person name="Davey J."/>
            <person name="Forrester S."/>
        </authorList>
    </citation>
    <scope>NUCLEOTIDE SEQUENCE [LARGE SCALE GENOMIC DNA]</scope>
    <source>
        <strain evidence="3">Crithidia deanei Carvalho (ATCC PRA-265)</strain>
    </source>
</reference>
<dbReference type="EMBL" id="LR877146">
    <property type="protein sequence ID" value="CAD2213688.1"/>
    <property type="molecule type" value="Genomic_DNA"/>
</dbReference>